<dbReference type="EMBL" id="CABIJS010000210">
    <property type="protein sequence ID" value="VUZ46139.1"/>
    <property type="molecule type" value="Genomic_DNA"/>
</dbReference>
<evidence type="ECO:0000256" key="5">
    <source>
        <dbReference type="PROSITE-ProRule" id="PRU00076"/>
    </source>
</evidence>
<dbReference type="CDD" id="cd00054">
    <property type="entry name" value="EGF_CA"/>
    <property type="match status" value="2"/>
</dbReference>
<sequence>MTNLYIIFLCLICLVHADRNSNVTLPSGPGGILYLSFVFTTVDGALAGGHDCDVFDTCDLFFKICVKSVNSRDCDLYTVTTSAIQNVASVTYEGDSAFQFSFRPPTNRIQVAIEAWDYDAFSNSDYIGRVQGTVFIQNITSLNTSIKLERGKTLYMNDFKIEASMRKECNPDYFGQICQYRINESSSNAIINQKMMELPAETTETTTPVPETNSRCTRAREIIGSEVCLNQGICLDDPDGTSYACYCSPGYKGARCELLDFCSNITCNGHGKCENALGTTGTFVCRCNPGWRGVLCDVPEQSACEVAFLSLPKDQLSICLHGGICVENLNGSGFQCQCVNGWIGERCETHVTQTVAFIAPAVLIPLLVIAALLCIYFHKNFSFKIKKNQRMFTAEIQPYYSEDTYSGSMYECIAEEFRPYRCNLPEFTRK</sequence>
<keyword evidence="4 5" id="KW-1015">Disulfide bond</keyword>
<keyword evidence="6" id="KW-1133">Transmembrane helix</keyword>
<dbReference type="GO" id="GO:0045197">
    <property type="term" value="P:establishment or maintenance of epithelial cell apical/basal polarity"/>
    <property type="evidence" value="ECO:0007669"/>
    <property type="project" value="TreeGrafter"/>
</dbReference>
<keyword evidence="10" id="KW-1185">Reference proteome</keyword>
<keyword evidence="6" id="KW-0472">Membrane</keyword>
<evidence type="ECO:0000313" key="9">
    <source>
        <dbReference type="EMBL" id="VUZ46139.1"/>
    </source>
</evidence>
<dbReference type="PANTHER" id="PTHR24049">
    <property type="entry name" value="CRUMBS FAMILY MEMBER"/>
    <property type="match status" value="1"/>
</dbReference>
<feature type="disulfide bond" evidence="5">
    <location>
        <begin position="228"/>
        <end position="245"/>
    </location>
</feature>
<evidence type="ECO:0000256" key="2">
    <source>
        <dbReference type="ARBA" id="ARBA00022729"/>
    </source>
</evidence>
<feature type="disulfide bond" evidence="5">
    <location>
        <begin position="247"/>
        <end position="256"/>
    </location>
</feature>
<evidence type="ECO:0000256" key="7">
    <source>
        <dbReference type="SAM" id="SignalP"/>
    </source>
</evidence>
<protein>
    <recommendedName>
        <fullName evidence="8">EGF-like domain-containing protein</fullName>
    </recommendedName>
</protein>
<dbReference type="Proteomes" id="UP000321570">
    <property type="component" value="Unassembled WGS sequence"/>
</dbReference>
<dbReference type="Pfam" id="PF00008">
    <property type="entry name" value="EGF"/>
    <property type="match status" value="2"/>
</dbReference>
<feature type="disulfide bond" evidence="5">
    <location>
        <begin position="338"/>
        <end position="347"/>
    </location>
</feature>
<evidence type="ECO:0000313" key="10">
    <source>
        <dbReference type="Proteomes" id="UP000321570"/>
    </source>
</evidence>
<keyword evidence="1 5" id="KW-0245">EGF-like domain</keyword>
<dbReference type="InterPro" id="IPR035892">
    <property type="entry name" value="C2_domain_sf"/>
</dbReference>
<dbReference type="PROSITE" id="PS01186">
    <property type="entry name" value="EGF_2"/>
    <property type="match status" value="3"/>
</dbReference>
<comment type="caution">
    <text evidence="5">Lacks conserved residue(s) required for the propagation of feature annotation.</text>
</comment>
<accession>A0A564YGS3</accession>
<dbReference type="Gene3D" id="2.10.25.10">
    <property type="entry name" value="Laminin"/>
    <property type="match status" value="3"/>
</dbReference>
<reference evidence="9 10" key="1">
    <citation type="submission" date="2019-07" db="EMBL/GenBank/DDBJ databases">
        <authorList>
            <person name="Jastrzebski P J."/>
            <person name="Paukszto L."/>
            <person name="Jastrzebski P J."/>
        </authorList>
    </citation>
    <scope>NUCLEOTIDE SEQUENCE [LARGE SCALE GENOMIC DNA]</scope>
    <source>
        <strain evidence="9 10">WMS-il1</strain>
    </source>
</reference>
<evidence type="ECO:0000256" key="4">
    <source>
        <dbReference type="ARBA" id="ARBA00023157"/>
    </source>
</evidence>
<feature type="domain" description="EGF-like" evidence="8">
    <location>
        <begin position="310"/>
        <end position="348"/>
    </location>
</feature>
<dbReference type="SMART" id="SM00181">
    <property type="entry name" value="EGF"/>
    <property type="match status" value="3"/>
</dbReference>
<dbReference type="SUPFAM" id="SSF49562">
    <property type="entry name" value="C2 domain (Calcium/lipid-binding domain, CaLB)"/>
    <property type="match status" value="1"/>
</dbReference>
<dbReference type="Gene3D" id="2.60.40.3510">
    <property type="match status" value="1"/>
</dbReference>
<dbReference type="PANTHER" id="PTHR24049:SF22">
    <property type="entry name" value="DROSOPHILA CRUMBS HOMOLOG"/>
    <property type="match status" value="1"/>
</dbReference>
<evidence type="ECO:0000256" key="1">
    <source>
        <dbReference type="ARBA" id="ARBA00022536"/>
    </source>
</evidence>
<feature type="signal peptide" evidence="7">
    <location>
        <begin position="1"/>
        <end position="17"/>
    </location>
</feature>
<dbReference type="AlphaFoldDB" id="A0A564YGS3"/>
<keyword evidence="3" id="KW-0677">Repeat</keyword>
<proteinExistence type="predicted"/>
<dbReference type="Pfam" id="PF23106">
    <property type="entry name" value="EGF_Teneurin"/>
    <property type="match status" value="1"/>
</dbReference>
<dbReference type="InterPro" id="IPR051022">
    <property type="entry name" value="Notch_Cell-Fate_Det"/>
</dbReference>
<feature type="domain" description="EGF-like" evidence="8">
    <location>
        <begin position="212"/>
        <end position="257"/>
    </location>
</feature>
<feature type="domain" description="EGF-like" evidence="8">
    <location>
        <begin position="258"/>
        <end position="297"/>
    </location>
</feature>
<evidence type="ECO:0000256" key="6">
    <source>
        <dbReference type="SAM" id="Phobius"/>
    </source>
</evidence>
<organism evidence="9 10">
    <name type="scientific">Hymenolepis diminuta</name>
    <name type="common">Rat tapeworm</name>
    <dbReference type="NCBI Taxonomy" id="6216"/>
    <lineage>
        <taxon>Eukaryota</taxon>
        <taxon>Metazoa</taxon>
        <taxon>Spiralia</taxon>
        <taxon>Lophotrochozoa</taxon>
        <taxon>Platyhelminthes</taxon>
        <taxon>Cestoda</taxon>
        <taxon>Eucestoda</taxon>
        <taxon>Cyclophyllidea</taxon>
        <taxon>Hymenolepididae</taxon>
        <taxon>Hymenolepis</taxon>
    </lineage>
</organism>
<name>A0A564YGS3_HYMDI</name>
<feature type="chain" id="PRO_5021781063" description="EGF-like domain-containing protein" evidence="7">
    <location>
        <begin position="18"/>
        <end position="430"/>
    </location>
</feature>
<dbReference type="InterPro" id="IPR001881">
    <property type="entry name" value="EGF-like_Ca-bd_dom"/>
</dbReference>
<dbReference type="SUPFAM" id="SSF57196">
    <property type="entry name" value="EGF/Laminin"/>
    <property type="match status" value="3"/>
</dbReference>
<dbReference type="GO" id="GO:0032991">
    <property type="term" value="C:protein-containing complex"/>
    <property type="evidence" value="ECO:0007669"/>
    <property type="project" value="TreeGrafter"/>
</dbReference>
<dbReference type="PROSITE" id="PS50026">
    <property type="entry name" value="EGF_3"/>
    <property type="match status" value="3"/>
</dbReference>
<evidence type="ECO:0000259" key="8">
    <source>
        <dbReference type="PROSITE" id="PS50026"/>
    </source>
</evidence>
<gene>
    <name evidence="9" type="ORF">WMSIL1_LOCUS6082</name>
</gene>
<feature type="disulfide bond" evidence="5">
    <location>
        <begin position="287"/>
        <end position="296"/>
    </location>
</feature>
<dbReference type="CDD" id="cd00030">
    <property type="entry name" value="C2"/>
    <property type="match status" value="1"/>
</dbReference>
<dbReference type="InterPro" id="IPR000742">
    <property type="entry name" value="EGF"/>
</dbReference>
<keyword evidence="2 7" id="KW-0732">Signal</keyword>
<dbReference type="GO" id="GO:0007157">
    <property type="term" value="P:heterophilic cell-cell adhesion via plasma membrane cell adhesion molecules"/>
    <property type="evidence" value="ECO:0007669"/>
    <property type="project" value="TreeGrafter"/>
</dbReference>
<evidence type="ECO:0000256" key="3">
    <source>
        <dbReference type="ARBA" id="ARBA00022737"/>
    </source>
</evidence>
<dbReference type="GO" id="GO:0005886">
    <property type="term" value="C:plasma membrane"/>
    <property type="evidence" value="ECO:0007669"/>
    <property type="project" value="TreeGrafter"/>
</dbReference>
<dbReference type="GO" id="GO:0005509">
    <property type="term" value="F:calcium ion binding"/>
    <property type="evidence" value="ECO:0007669"/>
    <property type="project" value="InterPro"/>
</dbReference>
<dbReference type="PROSITE" id="PS00022">
    <property type="entry name" value="EGF_1"/>
    <property type="match status" value="3"/>
</dbReference>
<keyword evidence="6" id="KW-0812">Transmembrane</keyword>
<feature type="disulfide bond" evidence="5">
    <location>
        <begin position="319"/>
        <end position="336"/>
    </location>
</feature>
<dbReference type="SMART" id="SM00179">
    <property type="entry name" value="EGF_CA"/>
    <property type="match status" value="3"/>
</dbReference>
<feature type="transmembrane region" description="Helical" evidence="6">
    <location>
        <begin position="355"/>
        <end position="377"/>
    </location>
</feature>